<gene>
    <name evidence="1" type="ORF">AAFF_G00344240</name>
</gene>
<evidence type="ECO:0000313" key="1">
    <source>
        <dbReference type="EMBL" id="KAJ8404074.1"/>
    </source>
</evidence>
<accession>A0AAD7SK22</accession>
<evidence type="ECO:0000313" key="2">
    <source>
        <dbReference type="Proteomes" id="UP001221898"/>
    </source>
</evidence>
<comment type="caution">
    <text evidence="1">The sequence shown here is derived from an EMBL/GenBank/DDBJ whole genome shotgun (WGS) entry which is preliminary data.</text>
</comment>
<dbReference type="EMBL" id="JAINUG010000055">
    <property type="protein sequence ID" value="KAJ8404074.1"/>
    <property type="molecule type" value="Genomic_DNA"/>
</dbReference>
<sequence length="139" mass="14851">MCGGGVSEHAFTERLCSAVNRHQTFTLDAQGLSIVSAQRALQARPQTCLAQDGVTTASRVGTLQDAHRCLHTPEKRPACPNHSGPASSSNAGNVTMLGILVAVVGTWKYTPCRKEQHAHPLPLERIRTAGKNSFPSPQV</sequence>
<keyword evidence="2" id="KW-1185">Reference proteome</keyword>
<reference evidence="1" key="1">
    <citation type="journal article" date="2023" name="Science">
        <title>Genome structures resolve the early diversification of teleost fishes.</title>
        <authorList>
            <person name="Parey E."/>
            <person name="Louis A."/>
            <person name="Montfort J."/>
            <person name="Bouchez O."/>
            <person name="Roques C."/>
            <person name="Iampietro C."/>
            <person name="Lluch J."/>
            <person name="Castinel A."/>
            <person name="Donnadieu C."/>
            <person name="Desvignes T."/>
            <person name="Floi Bucao C."/>
            <person name="Jouanno E."/>
            <person name="Wen M."/>
            <person name="Mejri S."/>
            <person name="Dirks R."/>
            <person name="Jansen H."/>
            <person name="Henkel C."/>
            <person name="Chen W.J."/>
            <person name="Zahm M."/>
            <person name="Cabau C."/>
            <person name="Klopp C."/>
            <person name="Thompson A.W."/>
            <person name="Robinson-Rechavi M."/>
            <person name="Braasch I."/>
            <person name="Lecointre G."/>
            <person name="Bobe J."/>
            <person name="Postlethwait J.H."/>
            <person name="Berthelot C."/>
            <person name="Roest Crollius H."/>
            <person name="Guiguen Y."/>
        </authorList>
    </citation>
    <scope>NUCLEOTIDE SEQUENCE</scope>
    <source>
        <strain evidence="1">NC1722</strain>
    </source>
</reference>
<proteinExistence type="predicted"/>
<protein>
    <submittedName>
        <fullName evidence="1">Uncharacterized protein</fullName>
    </submittedName>
</protein>
<dbReference type="AlphaFoldDB" id="A0AAD7SK22"/>
<name>A0AAD7SK22_9TELE</name>
<organism evidence="1 2">
    <name type="scientific">Aldrovandia affinis</name>
    <dbReference type="NCBI Taxonomy" id="143900"/>
    <lineage>
        <taxon>Eukaryota</taxon>
        <taxon>Metazoa</taxon>
        <taxon>Chordata</taxon>
        <taxon>Craniata</taxon>
        <taxon>Vertebrata</taxon>
        <taxon>Euteleostomi</taxon>
        <taxon>Actinopterygii</taxon>
        <taxon>Neopterygii</taxon>
        <taxon>Teleostei</taxon>
        <taxon>Notacanthiformes</taxon>
        <taxon>Halosauridae</taxon>
        <taxon>Aldrovandia</taxon>
    </lineage>
</organism>
<dbReference type="Proteomes" id="UP001221898">
    <property type="component" value="Unassembled WGS sequence"/>
</dbReference>